<reference evidence="1" key="1">
    <citation type="submission" date="2020-08" db="EMBL/GenBank/DDBJ databases">
        <authorList>
            <person name="Uke A."/>
            <person name="Chhe C."/>
            <person name="Baramee S."/>
            <person name="Kosugi A."/>
        </authorList>
    </citation>
    <scope>NUCLEOTIDE SEQUENCE</scope>
    <source>
        <strain evidence="1">DA-C8</strain>
    </source>
</reference>
<dbReference type="AlphaFoldDB" id="A0A916QDK7"/>
<organism evidence="1 2">
    <name type="scientific">Insulibacter thermoxylanivorax</name>
    <dbReference type="NCBI Taxonomy" id="2749268"/>
    <lineage>
        <taxon>Bacteria</taxon>
        <taxon>Bacillati</taxon>
        <taxon>Bacillota</taxon>
        <taxon>Bacilli</taxon>
        <taxon>Bacillales</taxon>
        <taxon>Paenibacillaceae</taxon>
        <taxon>Insulibacter</taxon>
    </lineage>
</organism>
<evidence type="ECO:0000313" key="1">
    <source>
        <dbReference type="EMBL" id="GFR38786.1"/>
    </source>
</evidence>
<dbReference type="Proteomes" id="UP000654993">
    <property type="component" value="Unassembled WGS sequence"/>
</dbReference>
<name>A0A916QDK7_9BACL</name>
<gene>
    <name evidence="1" type="ORF">PRECH8_20820</name>
</gene>
<evidence type="ECO:0000313" key="2">
    <source>
        <dbReference type="Proteomes" id="UP000654993"/>
    </source>
</evidence>
<proteinExistence type="predicted"/>
<keyword evidence="2" id="KW-1185">Reference proteome</keyword>
<sequence>MFTFQDLLGFGLLILTLISVVAAIMSLMNSNSKRKCRSPDMNIDNIQNSYKIEQNSEGGK</sequence>
<reference evidence="1" key="2">
    <citation type="journal article" date="2021" name="Data Brief">
        <title>Draft genome sequence data of the facultative, thermophilic, xylanolytic bacterium Paenibacillus sp. strain DA-C8.</title>
        <authorList>
            <person name="Chhe C."/>
            <person name="Uke A."/>
            <person name="Baramee S."/>
            <person name="Ungkulpasvich U."/>
            <person name="Tachaapaikoon C."/>
            <person name="Pason P."/>
            <person name="Waeonukul R."/>
            <person name="Ratanakhanokchai K."/>
            <person name="Kosugi A."/>
        </authorList>
    </citation>
    <scope>NUCLEOTIDE SEQUENCE</scope>
    <source>
        <strain evidence="1">DA-C8</strain>
    </source>
</reference>
<comment type="caution">
    <text evidence="1">The sequence shown here is derived from an EMBL/GenBank/DDBJ whole genome shotgun (WGS) entry which is preliminary data.</text>
</comment>
<protein>
    <submittedName>
        <fullName evidence="1">Uncharacterized protein</fullName>
    </submittedName>
</protein>
<accession>A0A916QDK7</accession>
<dbReference type="EMBL" id="BMAQ01000028">
    <property type="protein sequence ID" value="GFR38786.1"/>
    <property type="molecule type" value="Genomic_DNA"/>
</dbReference>